<proteinExistence type="predicted"/>
<organism evidence="1 2">
    <name type="scientific">Amanita muscaria (strain Koide BX008)</name>
    <dbReference type="NCBI Taxonomy" id="946122"/>
    <lineage>
        <taxon>Eukaryota</taxon>
        <taxon>Fungi</taxon>
        <taxon>Dikarya</taxon>
        <taxon>Basidiomycota</taxon>
        <taxon>Agaricomycotina</taxon>
        <taxon>Agaricomycetes</taxon>
        <taxon>Agaricomycetidae</taxon>
        <taxon>Agaricales</taxon>
        <taxon>Pluteineae</taxon>
        <taxon>Amanitaceae</taxon>
        <taxon>Amanita</taxon>
    </lineage>
</organism>
<reference evidence="1 2" key="1">
    <citation type="submission" date="2014-04" db="EMBL/GenBank/DDBJ databases">
        <title>Evolutionary Origins and Diversification of the Mycorrhizal Mutualists.</title>
        <authorList>
            <consortium name="DOE Joint Genome Institute"/>
            <consortium name="Mycorrhizal Genomics Consortium"/>
            <person name="Kohler A."/>
            <person name="Kuo A."/>
            <person name="Nagy L.G."/>
            <person name="Floudas D."/>
            <person name="Copeland A."/>
            <person name="Barry K.W."/>
            <person name="Cichocki N."/>
            <person name="Veneault-Fourrey C."/>
            <person name="LaButti K."/>
            <person name="Lindquist E.A."/>
            <person name="Lipzen A."/>
            <person name="Lundell T."/>
            <person name="Morin E."/>
            <person name="Murat C."/>
            <person name="Riley R."/>
            <person name="Ohm R."/>
            <person name="Sun H."/>
            <person name="Tunlid A."/>
            <person name="Henrissat B."/>
            <person name="Grigoriev I.V."/>
            <person name="Hibbett D.S."/>
            <person name="Martin F."/>
        </authorList>
    </citation>
    <scope>NUCLEOTIDE SEQUENCE [LARGE SCALE GENOMIC DNA]</scope>
    <source>
        <strain evidence="1 2">Koide BX008</strain>
    </source>
</reference>
<gene>
    <name evidence="1" type="ORF">M378DRAFT_318243</name>
</gene>
<keyword evidence="2" id="KW-1185">Reference proteome</keyword>
<dbReference type="InParanoid" id="A0A0C2S6L6"/>
<evidence type="ECO:0000313" key="1">
    <source>
        <dbReference type="EMBL" id="KIL58385.1"/>
    </source>
</evidence>
<evidence type="ECO:0000313" key="2">
    <source>
        <dbReference type="Proteomes" id="UP000054549"/>
    </source>
</evidence>
<dbReference type="AlphaFoldDB" id="A0A0C2S6L6"/>
<name>A0A0C2S6L6_AMAMK</name>
<dbReference type="EMBL" id="KN818339">
    <property type="protein sequence ID" value="KIL58385.1"/>
    <property type="molecule type" value="Genomic_DNA"/>
</dbReference>
<accession>A0A0C2S6L6</accession>
<dbReference type="Proteomes" id="UP000054549">
    <property type="component" value="Unassembled WGS sequence"/>
</dbReference>
<dbReference type="HOGENOM" id="CLU_2903690_0_0_1"/>
<protein>
    <submittedName>
        <fullName evidence="1">Uncharacterized protein</fullName>
    </submittedName>
</protein>
<sequence>MTHLYHMGTMNSMCGPIPAVAGMSCAKKLLIKLASMRREDHTPLAAGLLDSASYGRDSEAPG</sequence>